<evidence type="ECO:0000256" key="3">
    <source>
        <dbReference type="ARBA" id="ARBA00022729"/>
    </source>
</evidence>
<dbReference type="PANTHER" id="PTHR30085:SF6">
    <property type="entry name" value="ABC TRANSPORTER GLUTAMINE-BINDING PROTEIN GLNH"/>
    <property type="match status" value="1"/>
</dbReference>
<keyword evidence="2" id="KW-0813">Transport</keyword>
<accession>A0ABN7MIV7</accession>
<name>A0ABN7MIV7_9BURK</name>
<evidence type="ECO:0000256" key="4">
    <source>
        <dbReference type="SAM" id="SignalP"/>
    </source>
</evidence>
<dbReference type="SMART" id="SM00079">
    <property type="entry name" value="PBPe"/>
    <property type="match status" value="1"/>
</dbReference>
<comment type="caution">
    <text evidence="7">The sequence shown here is derived from an EMBL/GenBank/DDBJ whole genome shotgun (WGS) entry which is preliminary data.</text>
</comment>
<dbReference type="Gene3D" id="3.40.190.10">
    <property type="entry name" value="Periplasmic binding protein-like II"/>
    <property type="match status" value="2"/>
</dbReference>
<dbReference type="Proteomes" id="UP000672526">
    <property type="component" value="Unassembled WGS sequence"/>
</dbReference>
<evidence type="ECO:0000259" key="6">
    <source>
        <dbReference type="SMART" id="SM00079"/>
    </source>
</evidence>
<keyword evidence="8" id="KW-1185">Reference proteome</keyword>
<feature type="domain" description="Ionotropic glutamate receptor C-terminal" evidence="6">
    <location>
        <begin position="37"/>
        <end position="257"/>
    </location>
</feature>
<evidence type="ECO:0000259" key="5">
    <source>
        <dbReference type="SMART" id="SM00062"/>
    </source>
</evidence>
<comment type="similarity">
    <text evidence="1">Belongs to the bacterial solute-binding protein 3 family.</text>
</comment>
<dbReference type="SUPFAM" id="SSF53850">
    <property type="entry name" value="Periplasmic binding protein-like II"/>
    <property type="match status" value="1"/>
</dbReference>
<dbReference type="InterPro" id="IPR001638">
    <property type="entry name" value="Solute-binding_3/MltF_N"/>
</dbReference>
<evidence type="ECO:0000313" key="8">
    <source>
        <dbReference type="Proteomes" id="UP000672526"/>
    </source>
</evidence>
<dbReference type="EMBL" id="CAJNBK010000022">
    <property type="protein sequence ID" value="CAE6809125.1"/>
    <property type="molecule type" value="Genomic_DNA"/>
</dbReference>
<evidence type="ECO:0000256" key="2">
    <source>
        <dbReference type="ARBA" id="ARBA00022448"/>
    </source>
</evidence>
<dbReference type="SMART" id="SM00062">
    <property type="entry name" value="PBPb"/>
    <property type="match status" value="1"/>
</dbReference>
<dbReference type="PANTHER" id="PTHR30085">
    <property type="entry name" value="AMINO ACID ABC TRANSPORTER PERMEASE"/>
    <property type="match status" value="1"/>
</dbReference>
<sequence>MNSNRFFLVLSVALLSSILASRAAFADRLDDIRNSGTLRVAVLSEDMPFGFIDSKSNRLVGMDIDFAEQMADKLHVKLQFIPTDAPNRIPLLISDKVDLVIANLTITAERKQDISFSIPYFSSGQQFLARKGVLTSRSQLAHMTIGTDSGTTNESTIRREFPTASIATFSNLTSLLSALDSEKVQTITLDGPELASLIDEHNDKDKYEISSFSISKDYIGVGIPKNEWSLVDFVNASLLDSERSGAALKIYNRWFGPETKTPLPRNFEIGDRD</sequence>
<dbReference type="Pfam" id="PF00497">
    <property type="entry name" value="SBP_bac_3"/>
    <property type="match status" value="1"/>
</dbReference>
<feature type="signal peptide" evidence="4">
    <location>
        <begin position="1"/>
        <end position="26"/>
    </location>
</feature>
<dbReference type="RefSeq" id="WP_211615068.1">
    <property type="nucleotide sequence ID" value="NZ_CAJNBK010000022.1"/>
</dbReference>
<feature type="domain" description="Solute-binding protein family 3/N-terminal" evidence="5">
    <location>
        <begin position="37"/>
        <end position="258"/>
    </location>
</feature>
<reference evidence="7 8" key="1">
    <citation type="submission" date="2021-02" db="EMBL/GenBank/DDBJ databases">
        <authorList>
            <person name="Vanwijnsberghe S."/>
        </authorList>
    </citation>
    <scope>NUCLEOTIDE SEQUENCE [LARGE SCALE GENOMIC DNA]</scope>
    <source>
        <strain evidence="7 8">LMG 31837</strain>
    </source>
</reference>
<gene>
    <name evidence="7" type="primary">glnH_3</name>
    <name evidence="7" type="ORF">R69888_05577</name>
</gene>
<evidence type="ECO:0000256" key="1">
    <source>
        <dbReference type="ARBA" id="ARBA00010333"/>
    </source>
</evidence>
<dbReference type="InterPro" id="IPR001320">
    <property type="entry name" value="Iontro_rcpt_C"/>
</dbReference>
<dbReference type="InterPro" id="IPR051455">
    <property type="entry name" value="Bact_solute-bind_prot3"/>
</dbReference>
<keyword evidence="3 4" id="KW-0732">Signal</keyword>
<feature type="chain" id="PRO_5045396784" evidence="4">
    <location>
        <begin position="27"/>
        <end position="273"/>
    </location>
</feature>
<organism evidence="7 8">
    <name type="scientific">Paraburkholderia haematera</name>
    <dbReference type="NCBI Taxonomy" id="2793077"/>
    <lineage>
        <taxon>Bacteria</taxon>
        <taxon>Pseudomonadati</taxon>
        <taxon>Pseudomonadota</taxon>
        <taxon>Betaproteobacteria</taxon>
        <taxon>Burkholderiales</taxon>
        <taxon>Burkholderiaceae</taxon>
        <taxon>Paraburkholderia</taxon>
    </lineage>
</organism>
<proteinExistence type="inferred from homology"/>
<protein>
    <submittedName>
        <fullName evidence="7">ABC transporter glutamine-binding protein GlnH</fullName>
    </submittedName>
</protein>
<evidence type="ECO:0000313" key="7">
    <source>
        <dbReference type="EMBL" id="CAE6809125.1"/>
    </source>
</evidence>